<organism evidence="1 2">
    <name type="scientific">Candidatus Fonsibacter lacus</name>
    <dbReference type="NCBI Taxonomy" id="2576439"/>
    <lineage>
        <taxon>Bacteria</taxon>
        <taxon>Pseudomonadati</taxon>
        <taxon>Pseudomonadota</taxon>
        <taxon>Alphaproteobacteria</taxon>
        <taxon>Candidatus Pelagibacterales</taxon>
        <taxon>Candidatus Pelagibacterales incertae sedis</taxon>
        <taxon>Candidatus Fonsibacter</taxon>
    </lineage>
</organism>
<reference evidence="1" key="1">
    <citation type="submission" date="2018-10" db="EMBL/GenBank/DDBJ databases">
        <title>Iterative Subtractive Binning of Freshwater Chronoseries Metagenomes Recovers Nearly Complete Genomes from over Four Hundred Novel Species.</title>
        <authorList>
            <person name="Rodriguez-R L.M."/>
            <person name="Tsementzi D."/>
            <person name="Luo C."/>
            <person name="Konstantinidis K.T."/>
        </authorList>
    </citation>
    <scope>NUCLEOTIDE SEQUENCE</scope>
    <source>
        <strain evidence="1">WB7_6_001</strain>
    </source>
</reference>
<proteinExistence type="predicted"/>
<accession>A0A964UYR0</accession>
<comment type="caution">
    <text evidence="1">The sequence shown here is derived from an EMBL/GenBank/DDBJ whole genome shotgun (WGS) entry which is preliminary data.</text>
</comment>
<dbReference type="AlphaFoldDB" id="A0A964UYR0"/>
<name>A0A964UYR0_9PROT</name>
<sequence>MAEALLITRDDLVRFTALNGNIDTDTFIQWIKVAQDIHIQQYTGTELLNKIKTDIVAGTLANPYLDLVETYLKPMLIHWAMVEYLPFMAYTMANKGIFKHSSENAQNVEKNEVDFLIEKQRYLAQNYTERFINFMTYSGNTFPEYYTNTNSDIFPNTDSNYTGWVI</sequence>
<gene>
    <name evidence="1" type="ORF">EBV32_04015</name>
</gene>
<dbReference type="Proteomes" id="UP000713222">
    <property type="component" value="Unassembled WGS sequence"/>
</dbReference>
<dbReference type="Pfam" id="PF20459">
    <property type="entry name" value="DUF6712"/>
    <property type="match status" value="1"/>
</dbReference>
<dbReference type="EMBL" id="RGET01000072">
    <property type="protein sequence ID" value="NBN88238.1"/>
    <property type="molecule type" value="Genomic_DNA"/>
</dbReference>
<protein>
    <submittedName>
        <fullName evidence="1">Uncharacterized protein</fullName>
    </submittedName>
</protein>
<evidence type="ECO:0000313" key="2">
    <source>
        <dbReference type="Proteomes" id="UP000713222"/>
    </source>
</evidence>
<evidence type="ECO:0000313" key="1">
    <source>
        <dbReference type="EMBL" id="NBN88238.1"/>
    </source>
</evidence>
<dbReference type="InterPro" id="IPR046558">
    <property type="entry name" value="DUF6712"/>
</dbReference>